<dbReference type="RefSeq" id="WP_203915375.1">
    <property type="nucleotide sequence ID" value="NZ_BONY01000152.1"/>
</dbReference>
<gene>
    <name evidence="1" type="ORF">Rhe02_97170</name>
</gene>
<dbReference type="Proteomes" id="UP000612899">
    <property type="component" value="Unassembled WGS sequence"/>
</dbReference>
<evidence type="ECO:0008006" key="3">
    <source>
        <dbReference type="Google" id="ProtNLM"/>
    </source>
</evidence>
<keyword evidence="2" id="KW-1185">Reference proteome</keyword>
<dbReference type="EMBL" id="BONY01000152">
    <property type="protein sequence ID" value="GIH11650.1"/>
    <property type="molecule type" value="Genomic_DNA"/>
</dbReference>
<proteinExistence type="predicted"/>
<comment type="caution">
    <text evidence="1">The sequence shown here is derived from an EMBL/GenBank/DDBJ whole genome shotgun (WGS) entry which is preliminary data.</text>
</comment>
<reference evidence="1" key="1">
    <citation type="submission" date="2021-01" db="EMBL/GenBank/DDBJ databases">
        <title>Whole genome shotgun sequence of Rhizocola hellebori NBRC 109834.</title>
        <authorList>
            <person name="Komaki H."/>
            <person name="Tamura T."/>
        </authorList>
    </citation>
    <scope>NUCLEOTIDE SEQUENCE</scope>
    <source>
        <strain evidence="1">NBRC 109834</strain>
    </source>
</reference>
<sequence>MGAEQRPQQPIPLPAVPAVAEARSQSLAGLLRDLMAEEAAMPSINEVMTTIAGREPVDVSAEEIREMIEDGRRW</sequence>
<accession>A0A8J3VM67</accession>
<evidence type="ECO:0000313" key="2">
    <source>
        <dbReference type="Proteomes" id="UP000612899"/>
    </source>
</evidence>
<name>A0A8J3VM67_9ACTN</name>
<protein>
    <recommendedName>
        <fullName evidence="3">Antitoxin</fullName>
    </recommendedName>
</protein>
<dbReference type="AlphaFoldDB" id="A0A8J3VM67"/>
<evidence type="ECO:0000313" key="1">
    <source>
        <dbReference type="EMBL" id="GIH11650.1"/>
    </source>
</evidence>
<organism evidence="1 2">
    <name type="scientific">Rhizocola hellebori</name>
    <dbReference type="NCBI Taxonomy" id="1392758"/>
    <lineage>
        <taxon>Bacteria</taxon>
        <taxon>Bacillati</taxon>
        <taxon>Actinomycetota</taxon>
        <taxon>Actinomycetes</taxon>
        <taxon>Micromonosporales</taxon>
        <taxon>Micromonosporaceae</taxon>
        <taxon>Rhizocola</taxon>
    </lineage>
</organism>